<evidence type="ECO:0000313" key="1">
    <source>
        <dbReference type="EnsemblPlants" id="AET4Gv20166400.2"/>
    </source>
</evidence>
<evidence type="ECO:0000313" key="2">
    <source>
        <dbReference type="Proteomes" id="UP000015105"/>
    </source>
</evidence>
<dbReference type="AlphaFoldDB" id="A0A453HET9"/>
<reference evidence="2" key="2">
    <citation type="journal article" date="2017" name="Nat. Plants">
        <title>The Aegilops tauschii genome reveals multiple impacts of transposons.</title>
        <authorList>
            <person name="Zhao G."/>
            <person name="Zou C."/>
            <person name="Li K."/>
            <person name="Wang K."/>
            <person name="Li T."/>
            <person name="Gao L."/>
            <person name="Zhang X."/>
            <person name="Wang H."/>
            <person name="Yang Z."/>
            <person name="Liu X."/>
            <person name="Jiang W."/>
            <person name="Mao L."/>
            <person name="Kong X."/>
            <person name="Jiao Y."/>
            <person name="Jia J."/>
        </authorList>
    </citation>
    <scope>NUCLEOTIDE SEQUENCE [LARGE SCALE GENOMIC DNA]</scope>
    <source>
        <strain evidence="2">cv. AL8/78</strain>
    </source>
</reference>
<protein>
    <submittedName>
        <fullName evidence="1">Uncharacterized protein</fullName>
    </submittedName>
</protein>
<reference evidence="1" key="4">
    <citation type="submission" date="2019-03" db="UniProtKB">
        <authorList>
            <consortium name="EnsemblPlants"/>
        </authorList>
    </citation>
    <scope>IDENTIFICATION</scope>
</reference>
<accession>A0A453HET9</accession>
<reference evidence="2" key="1">
    <citation type="journal article" date="2014" name="Science">
        <title>Ancient hybridizations among the ancestral genomes of bread wheat.</title>
        <authorList>
            <consortium name="International Wheat Genome Sequencing Consortium,"/>
            <person name="Marcussen T."/>
            <person name="Sandve S.R."/>
            <person name="Heier L."/>
            <person name="Spannagl M."/>
            <person name="Pfeifer M."/>
            <person name="Jakobsen K.S."/>
            <person name="Wulff B.B."/>
            <person name="Steuernagel B."/>
            <person name="Mayer K.F."/>
            <person name="Olsen O.A."/>
        </authorList>
    </citation>
    <scope>NUCLEOTIDE SEQUENCE [LARGE SCALE GENOMIC DNA]</scope>
    <source>
        <strain evidence="2">cv. AL8/78</strain>
    </source>
</reference>
<reference evidence="1" key="5">
    <citation type="journal article" date="2021" name="G3 (Bethesda)">
        <title>Aegilops tauschii genome assembly Aet v5.0 features greater sequence contiguity and improved annotation.</title>
        <authorList>
            <person name="Wang L."/>
            <person name="Zhu T."/>
            <person name="Rodriguez J.C."/>
            <person name="Deal K.R."/>
            <person name="Dubcovsky J."/>
            <person name="McGuire P.E."/>
            <person name="Lux T."/>
            <person name="Spannagl M."/>
            <person name="Mayer K.F.X."/>
            <person name="Baldrich P."/>
            <person name="Meyers B.C."/>
            <person name="Huo N."/>
            <person name="Gu Y.Q."/>
            <person name="Zhou H."/>
            <person name="Devos K.M."/>
            <person name="Bennetzen J.L."/>
            <person name="Unver T."/>
            <person name="Budak H."/>
            <person name="Gulick P.J."/>
            <person name="Galiba G."/>
            <person name="Kalapos B."/>
            <person name="Nelson D.R."/>
            <person name="Li P."/>
            <person name="You F.M."/>
            <person name="Luo M.C."/>
            <person name="Dvorak J."/>
        </authorList>
    </citation>
    <scope>NUCLEOTIDE SEQUENCE [LARGE SCALE GENOMIC DNA]</scope>
    <source>
        <strain evidence="1">cv. AL8/78</strain>
    </source>
</reference>
<organism evidence="1 2">
    <name type="scientific">Aegilops tauschii subsp. strangulata</name>
    <name type="common">Goatgrass</name>
    <dbReference type="NCBI Taxonomy" id="200361"/>
    <lineage>
        <taxon>Eukaryota</taxon>
        <taxon>Viridiplantae</taxon>
        <taxon>Streptophyta</taxon>
        <taxon>Embryophyta</taxon>
        <taxon>Tracheophyta</taxon>
        <taxon>Spermatophyta</taxon>
        <taxon>Magnoliopsida</taxon>
        <taxon>Liliopsida</taxon>
        <taxon>Poales</taxon>
        <taxon>Poaceae</taxon>
        <taxon>BOP clade</taxon>
        <taxon>Pooideae</taxon>
        <taxon>Triticodae</taxon>
        <taxon>Triticeae</taxon>
        <taxon>Triticinae</taxon>
        <taxon>Aegilops</taxon>
    </lineage>
</organism>
<dbReference type="Proteomes" id="UP000015105">
    <property type="component" value="Chromosome 4D"/>
</dbReference>
<proteinExistence type="predicted"/>
<dbReference type="EnsemblPlants" id="AET4Gv20166400.2">
    <property type="protein sequence ID" value="AET4Gv20166400.2"/>
    <property type="gene ID" value="AET4Gv20166400"/>
</dbReference>
<dbReference type="Gramene" id="AET4Gv20166400.2">
    <property type="protein sequence ID" value="AET4Gv20166400.2"/>
    <property type="gene ID" value="AET4Gv20166400"/>
</dbReference>
<sequence>MRQGEAAGIVSDLATDYSWDKRHAVYWCGALYVHCEKYFVIRCCHYQITHIMSLNHQKVLNPRVSRIVILGIRRKGCIMPCYLKMDASCRCGSLMNHMDIRSGS</sequence>
<reference evidence="1" key="3">
    <citation type="journal article" date="2017" name="Nature">
        <title>Genome sequence of the progenitor of the wheat D genome Aegilops tauschii.</title>
        <authorList>
            <person name="Luo M.C."/>
            <person name="Gu Y.Q."/>
            <person name="Puiu D."/>
            <person name="Wang H."/>
            <person name="Twardziok S.O."/>
            <person name="Deal K.R."/>
            <person name="Huo N."/>
            <person name="Zhu T."/>
            <person name="Wang L."/>
            <person name="Wang Y."/>
            <person name="McGuire P.E."/>
            <person name="Liu S."/>
            <person name="Long H."/>
            <person name="Ramasamy R.K."/>
            <person name="Rodriguez J.C."/>
            <person name="Van S.L."/>
            <person name="Yuan L."/>
            <person name="Wang Z."/>
            <person name="Xia Z."/>
            <person name="Xiao L."/>
            <person name="Anderson O.D."/>
            <person name="Ouyang S."/>
            <person name="Liang Y."/>
            <person name="Zimin A.V."/>
            <person name="Pertea G."/>
            <person name="Qi P."/>
            <person name="Bennetzen J.L."/>
            <person name="Dai X."/>
            <person name="Dawson M.W."/>
            <person name="Muller H.G."/>
            <person name="Kugler K."/>
            <person name="Rivarola-Duarte L."/>
            <person name="Spannagl M."/>
            <person name="Mayer K.F.X."/>
            <person name="Lu F.H."/>
            <person name="Bevan M.W."/>
            <person name="Leroy P."/>
            <person name="Li P."/>
            <person name="You F.M."/>
            <person name="Sun Q."/>
            <person name="Liu Z."/>
            <person name="Lyons E."/>
            <person name="Wicker T."/>
            <person name="Salzberg S.L."/>
            <person name="Devos K.M."/>
            <person name="Dvorak J."/>
        </authorList>
    </citation>
    <scope>NUCLEOTIDE SEQUENCE [LARGE SCALE GENOMIC DNA]</scope>
    <source>
        <strain evidence="1">cv. AL8/78</strain>
    </source>
</reference>
<keyword evidence="2" id="KW-1185">Reference proteome</keyword>
<name>A0A453HET9_AEGTS</name>